<comment type="caution">
    <text evidence="2">The sequence shown here is derived from an EMBL/GenBank/DDBJ whole genome shotgun (WGS) entry which is preliminary data.</text>
</comment>
<dbReference type="Proteomes" id="UP001501822">
    <property type="component" value="Unassembled WGS sequence"/>
</dbReference>
<dbReference type="Gene3D" id="3.40.630.30">
    <property type="match status" value="1"/>
</dbReference>
<accession>A0ABN0XIZ2</accession>
<evidence type="ECO:0000313" key="2">
    <source>
        <dbReference type="EMBL" id="GAA0365439.1"/>
    </source>
</evidence>
<dbReference type="InterPro" id="IPR016181">
    <property type="entry name" value="Acyl_CoA_acyltransferase"/>
</dbReference>
<feature type="domain" description="N-acetyltransferase" evidence="1">
    <location>
        <begin position="52"/>
        <end position="205"/>
    </location>
</feature>
<proteinExistence type="predicted"/>
<dbReference type="InterPro" id="IPR051531">
    <property type="entry name" value="N-acetyltransferase"/>
</dbReference>
<sequence length="208" mass="22354">MTMAAAGRLQHALTRSARVESVIRVVTDDQEPQVSSSSSSSSTVADLTTDRLILRAWAPGEVTAVLDGARPSHWAQDFPDEGDLVIAGLFAEHPVWLGEYGHRQIIERDSGLVVGSIGLFWPPVDGALELGYGIVPSRRGRGYAPEATRALSAFALTAPGVRTVHANVELSNPASIRVLEKAGFQRKRTDTEQNTARFVLSTAAPARE</sequence>
<dbReference type="PANTHER" id="PTHR43792">
    <property type="entry name" value="GNAT FAMILY, PUTATIVE (AFU_ORTHOLOGUE AFUA_3G00765)-RELATED-RELATED"/>
    <property type="match status" value="1"/>
</dbReference>
<evidence type="ECO:0000313" key="3">
    <source>
        <dbReference type="Proteomes" id="UP001501822"/>
    </source>
</evidence>
<name>A0ABN0XIZ2_9ACTN</name>
<reference evidence="2 3" key="1">
    <citation type="journal article" date="2019" name="Int. J. Syst. Evol. Microbiol.">
        <title>The Global Catalogue of Microorganisms (GCM) 10K type strain sequencing project: providing services to taxonomists for standard genome sequencing and annotation.</title>
        <authorList>
            <consortium name="The Broad Institute Genomics Platform"/>
            <consortium name="The Broad Institute Genome Sequencing Center for Infectious Disease"/>
            <person name="Wu L."/>
            <person name="Ma J."/>
        </authorList>
    </citation>
    <scope>NUCLEOTIDE SEQUENCE [LARGE SCALE GENOMIC DNA]</scope>
    <source>
        <strain evidence="2 3">JCM 3146</strain>
    </source>
</reference>
<dbReference type="Pfam" id="PF13302">
    <property type="entry name" value="Acetyltransf_3"/>
    <property type="match status" value="1"/>
</dbReference>
<dbReference type="SUPFAM" id="SSF55729">
    <property type="entry name" value="Acyl-CoA N-acyltransferases (Nat)"/>
    <property type="match status" value="1"/>
</dbReference>
<organism evidence="2 3">
    <name type="scientific">Actinoallomurus spadix</name>
    <dbReference type="NCBI Taxonomy" id="79912"/>
    <lineage>
        <taxon>Bacteria</taxon>
        <taxon>Bacillati</taxon>
        <taxon>Actinomycetota</taxon>
        <taxon>Actinomycetes</taxon>
        <taxon>Streptosporangiales</taxon>
        <taxon>Thermomonosporaceae</taxon>
        <taxon>Actinoallomurus</taxon>
    </lineage>
</organism>
<dbReference type="InterPro" id="IPR000182">
    <property type="entry name" value="GNAT_dom"/>
</dbReference>
<gene>
    <name evidence="2" type="ORF">GCM10010151_64220</name>
</gene>
<evidence type="ECO:0000259" key="1">
    <source>
        <dbReference type="PROSITE" id="PS51186"/>
    </source>
</evidence>
<dbReference type="EMBL" id="BAAABM010000066">
    <property type="protein sequence ID" value="GAA0365439.1"/>
    <property type="molecule type" value="Genomic_DNA"/>
</dbReference>
<protein>
    <recommendedName>
        <fullName evidence="1">N-acetyltransferase domain-containing protein</fullName>
    </recommendedName>
</protein>
<dbReference type="PROSITE" id="PS51186">
    <property type="entry name" value="GNAT"/>
    <property type="match status" value="1"/>
</dbReference>
<dbReference type="PANTHER" id="PTHR43792:SF13">
    <property type="entry name" value="ACETYLTRANSFERASE"/>
    <property type="match status" value="1"/>
</dbReference>
<keyword evidence="3" id="KW-1185">Reference proteome</keyword>